<dbReference type="SUPFAM" id="SSF48264">
    <property type="entry name" value="Cytochrome P450"/>
    <property type="match status" value="1"/>
</dbReference>
<dbReference type="GO" id="GO:0004497">
    <property type="term" value="F:monooxygenase activity"/>
    <property type="evidence" value="ECO:0007669"/>
    <property type="project" value="UniProtKB-KW"/>
</dbReference>
<dbReference type="FunFam" id="1.10.630.10:FF:000146">
    <property type="entry name" value="Os06g0641800 protein"/>
    <property type="match status" value="1"/>
</dbReference>
<sequence>MDSFIPDIADGYERCEINGYEIPIKTKVILNAYAIARDPKYWTDPDSFNPERFVDSSVDFKGTNFEYVPFGAGRRMCPGVSFGMINVELPLALLLYHFDWKLPEGLKHEELDMTESFGITVRRKEDLLLIPIAYHP</sequence>
<protein>
    <submittedName>
        <fullName evidence="14">Uncharacterized protein</fullName>
    </submittedName>
</protein>
<dbReference type="PRINTS" id="PR00463">
    <property type="entry name" value="EP450I"/>
</dbReference>
<evidence type="ECO:0000256" key="9">
    <source>
        <dbReference type="ARBA" id="ARBA00023004"/>
    </source>
</evidence>
<dbReference type="GO" id="GO:0005506">
    <property type="term" value="F:iron ion binding"/>
    <property type="evidence" value="ECO:0007669"/>
    <property type="project" value="InterPro"/>
</dbReference>
<evidence type="ECO:0000256" key="4">
    <source>
        <dbReference type="ARBA" id="ARBA00022617"/>
    </source>
</evidence>
<dbReference type="PROSITE" id="PS00086">
    <property type="entry name" value="CYTOCHROME_P450"/>
    <property type="match status" value="1"/>
</dbReference>
<dbReference type="Gene3D" id="1.10.630.10">
    <property type="entry name" value="Cytochrome P450"/>
    <property type="match status" value="1"/>
</dbReference>
<evidence type="ECO:0000256" key="11">
    <source>
        <dbReference type="ARBA" id="ARBA00023136"/>
    </source>
</evidence>
<keyword evidence="5" id="KW-0812">Transmembrane</keyword>
<keyword evidence="10 13" id="KW-0503">Monooxygenase</keyword>
<evidence type="ECO:0000313" key="14">
    <source>
        <dbReference type="EMBL" id="KAH7546898.1"/>
    </source>
</evidence>
<reference evidence="14" key="1">
    <citation type="journal article" date="2021" name="Front. Plant Sci.">
        <title>Chromosome-Scale Genome Assembly for Chinese Sour Jujube and Insights Into Its Genome Evolution and Domestication Signature.</title>
        <authorList>
            <person name="Shen L.-Y."/>
            <person name="Luo H."/>
            <person name="Wang X.-L."/>
            <person name="Wang X.-M."/>
            <person name="Qiu X.-J."/>
            <person name="Liu H."/>
            <person name="Zhou S.-S."/>
            <person name="Jia K.-H."/>
            <person name="Nie S."/>
            <person name="Bao Y.-T."/>
            <person name="Zhang R.-G."/>
            <person name="Yun Q.-Z."/>
            <person name="Chai Y.-H."/>
            <person name="Lu J.-Y."/>
            <person name="Li Y."/>
            <person name="Zhao S.-W."/>
            <person name="Mao J.-F."/>
            <person name="Jia S.-G."/>
            <person name="Mao Y.-M."/>
        </authorList>
    </citation>
    <scope>NUCLEOTIDE SEQUENCE</scope>
    <source>
        <strain evidence="14">AT0</strain>
        <tissue evidence="14">Leaf</tissue>
    </source>
</reference>
<evidence type="ECO:0000313" key="15">
    <source>
        <dbReference type="Proteomes" id="UP000813462"/>
    </source>
</evidence>
<proteinExistence type="inferred from homology"/>
<dbReference type="InterPro" id="IPR001128">
    <property type="entry name" value="Cyt_P450"/>
</dbReference>
<dbReference type="Pfam" id="PF00067">
    <property type="entry name" value="p450"/>
    <property type="match status" value="1"/>
</dbReference>
<evidence type="ECO:0000256" key="2">
    <source>
        <dbReference type="ARBA" id="ARBA00004167"/>
    </source>
</evidence>
<dbReference type="GO" id="GO:0016020">
    <property type="term" value="C:membrane"/>
    <property type="evidence" value="ECO:0007669"/>
    <property type="project" value="UniProtKB-SubCell"/>
</dbReference>
<comment type="subcellular location">
    <subcellularLocation>
        <location evidence="2">Membrane</location>
        <topology evidence="2">Single-pass membrane protein</topology>
    </subcellularLocation>
</comment>
<dbReference type="GO" id="GO:0020037">
    <property type="term" value="F:heme binding"/>
    <property type="evidence" value="ECO:0007669"/>
    <property type="project" value="InterPro"/>
</dbReference>
<dbReference type="InterPro" id="IPR002401">
    <property type="entry name" value="Cyt_P450_E_grp-I"/>
</dbReference>
<organism evidence="14 15">
    <name type="scientific">Ziziphus jujuba var. spinosa</name>
    <dbReference type="NCBI Taxonomy" id="714518"/>
    <lineage>
        <taxon>Eukaryota</taxon>
        <taxon>Viridiplantae</taxon>
        <taxon>Streptophyta</taxon>
        <taxon>Embryophyta</taxon>
        <taxon>Tracheophyta</taxon>
        <taxon>Spermatophyta</taxon>
        <taxon>Magnoliopsida</taxon>
        <taxon>eudicotyledons</taxon>
        <taxon>Gunneridae</taxon>
        <taxon>Pentapetalae</taxon>
        <taxon>rosids</taxon>
        <taxon>fabids</taxon>
        <taxon>Rosales</taxon>
        <taxon>Rhamnaceae</taxon>
        <taxon>Paliureae</taxon>
        <taxon>Ziziphus</taxon>
    </lineage>
</organism>
<keyword evidence="4 12" id="KW-0349">Heme</keyword>
<dbReference type="InterPro" id="IPR036396">
    <property type="entry name" value="Cyt_P450_sf"/>
</dbReference>
<evidence type="ECO:0000256" key="6">
    <source>
        <dbReference type="ARBA" id="ARBA00022723"/>
    </source>
</evidence>
<dbReference type="Proteomes" id="UP000813462">
    <property type="component" value="Unassembled WGS sequence"/>
</dbReference>
<keyword evidence="6 12" id="KW-0479">Metal-binding</keyword>
<keyword evidence="8 13" id="KW-0560">Oxidoreductase</keyword>
<comment type="similarity">
    <text evidence="3 13">Belongs to the cytochrome P450 family.</text>
</comment>
<evidence type="ECO:0000256" key="1">
    <source>
        <dbReference type="ARBA" id="ARBA00001971"/>
    </source>
</evidence>
<accession>A0A978W4L4</accession>
<evidence type="ECO:0000256" key="5">
    <source>
        <dbReference type="ARBA" id="ARBA00022692"/>
    </source>
</evidence>
<dbReference type="EMBL" id="JAEACU010000001">
    <property type="protein sequence ID" value="KAH7546898.1"/>
    <property type="molecule type" value="Genomic_DNA"/>
</dbReference>
<dbReference type="PANTHER" id="PTHR47953">
    <property type="entry name" value="OS08G0105600 PROTEIN"/>
    <property type="match status" value="1"/>
</dbReference>
<keyword evidence="11" id="KW-0472">Membrane</keyword>
<evidence type="ECO:0000256" key="3">
    <source>
        <dbReference type="ARBA" id="ARBA00010617"/>
    </source>
</evidence>
<evidence type="ECO:0000256" key="13">
    <source>
        <dbReference type="RuleBase" id="RU000461"/>
    </source>
</evidence>
<name>A0A978W4L4_ZIZJJ</name>
<dbReference type="PANTHER" id="PTHR47953:SF19">
    <property type="entry name" value="OS06G0641600 PROTEIN"/>
    <property type="match status" value="1"/>
</dbReference>
<evidence type="ECO:0000256" key="8">
    <source>
        <dbReference type="ARBA" id="ARBA00023002"/>
    </source>
</evidence>
<evidence type="ECO:0000256" key="10">
    <source>
        <dbReference type="ARBA" id="ARBA00023033"/>
    </source>
</evidence>
<dbReference type="InterPro" id="IPR052306">
    <property type="entry name" value="CYP450_71D"/>
</dbReference>
<keyword evidence="7" id="KW-1133">Transmembrane helix</keyword>
<gene>
    <name evidence="14" type="ORF">FEM48_Zijuj01G0249600</name>
</gene>
<evidence type="ECO:0000256" key="12">
    <source>
        <dbReference type="PIRSR" id="PIRSR602401-1"/>
    </source>
</evidence>
<comment type="caution">
    <text evidence="14">The sequence shown here is derived from an EMBL/GenBank/DDBJ whole genome shotgun (WGS) entry which is preliminary data.</text>
</comment>
<dbReference type="AlphaFoldDB" id="A0A978W4L4"/>
<dbReference type="InterPro" id="IPR017972">
    <property type="entry name" value="Cyt_P450_CS"/>
</dbReference>
<comment type="cofactor">
    <cofactor evidence="1 12">
        <name>heme</name>
        <dbReference type="ChEBI" id="CHEBI:30413"/>
    </cofactor>
</comment>
<evidence type="ECO:0000256" key="7">
    <source>
        <dbReference type="ARBA" id="ARBA00022989"/>
    </source>
</evidence>
<dbReference type="GO" id="GO:0016705">
    <property type="term" value="F:oxidoreductase activity, acting on paired donors, with incorporation or reduction of molecular oxygen"/>
    <property type="evidence" value="ECO:0007669"/>
    <property type="project" value="InterPro"/>
</dbReference>
<keyword evidence="9 12" id="KW-0408">Iron</keyword>
<feature type="binding site" description="axial binding residue" evidence="12">
    <location>
        <position position="77"/>
    </location>
    <ligand>
        <name>heme</name>
        <dbReference type="ChEBI" id="CHEBI:30413"/>
    </ligand>
    <ligandPart>
        <name>Fe</name>
        <dbReference type="ChEBI" id="CHEBI:18248"/>
    </ligandPart>
</feature>